<keyword evidence="3" id="KW-1185">Reference proteome</keyword>
<protein>
    <recommendedName>
        <fullName evidence="4">TolA protein</fullName>
    </recommendedName>
</protein>
<feature type="compositionally biased region" description="Polar residues" evidence="1">
    <location>
        <begin position="8"/>
        <end position="17"/>
    </location>
</feature>
<dbReference type="STRING" id="1391654.AKJ09_05194"/>
<dbReference type="AlphaFoldDB" id="A0A0K1PYC6"/>
<accession>A0A0K1PYC6</accession>
<dbReference type="KEGG" id="llu:AKJ09_05194"/>
<evidence type="ECO:0000313" key="2">
    <source>
        <dbReference type="EMBL" id="AKU98530.1"/>
    </source>
</evidence>
<feature type="compositionally biased region" description="Basic and acidic residues" evidence="1">
    <location>
        <begin position="57"/>
        <end position="70"/>
    </location>
</feature>
<feature type="compositionally biased region" description="Basic and acidic residues" evidence="1">
    <location>
        <begin position="20"/>
        <end position="30"/>
    </location>
</feature>
<reference evidence="2 3" key="1">
    <citation type="submission" date="2015-08" db="EMBL/GenBank/DDBJ databases">
        <authorList>
            <person name="Babu N.S."/>
            <person name="Beckwith C.J."/>
            <person name="Beseler K.G."/>
            <person name="Brison A."/>
            <person name="Carone J.V."/>
            <person name="Caskin T.P."/>
            <person name="Diamond M."/>
            <person name="Durham M.E."/>
            <person name="Foxe J.M."/>
            <person name="Go M."/>
            <person name="Henderson B.A."/>
            <person name="Jones I.B."/>
            <person name="McGettigan J.A."/>
            <person name="Micheletti S.J."/>
            <person name="Nasrallah M.E."/>
            <person name="Ortiz D."/>
            <person name="Piller C.R."/>
            <person name="Privatt S.R."/>
            <person name="Schneider S.L."/>
            <person name="Sharp S."/>
            <person name="Smith T.C."/>
            <person name="Stanton J.D."/>
            <person name="Ullery H.E."/>
            <person name="Wilson R.J."/>
            <person name="Serrano M.G."/>
            <person name="Buck G."/>
            <person name="Lee V."/>
            <person name="Wang Y."/>
            <person name="Carvalho R."/>
            <person name="Voegtly L."/>
            <person name="Shi R."/>
            <person name="Duckworth R."/>
            <person name="Johnson A."/>
            <person name="Loviza R."/>
            <person name="Walstead R."/>
            <person name="Shah Z."/>
            <person name="Kiflezghi M."/>
            <person name="Wade K."/>
            <person name="Ball S.L."/>
            <person name="Bradley K.W."/>
            <person name="Asai D.J."/>
            <person name="Bowman C.A."/>
            <person name="Russell D.A."/>
            <person name="Pope W.H."/>
            <person name="Jacobs-Sera D."/>
            <person name="Hendrix R.W."/>
            <person name="Hatfull G.F."/>
        </authorList>
    </citation>
    <scope>NUCLEOTIDE SEQUENCE [LARGE SCALE GENOMIC DNA]</scope>
    <source>
        <strain evidence="2 3">DSM 27648</strain>
    </source>
</reference>
<gene>
    <name evidence="2" type="ORF">AKJ09_05194</name>
</gene>
<organism evidence="2 3">
    <name type="scientific">Labilithrix luteola</name>
    <dbReference type="NCBI Taxonomy" id="1391654"/>
    <lineage>
        <taxon>Bacteria</taxon>
        <taxon>Pseudomonadati</taxon>
        <taxon>Myxococcota</taxon>
        <taxon>Polyangia</taxon>
        <taxon>Polyangiales</taxon>
        <taxon>Labilitrichaceae</taxon>
        <taxon>Labilithrix</taxon>
    </lineage>
</organism>
<evidence type="ECO:0008006" key="4">
    <source>
        <dbReference type="Google" id="ProtNLM"/>
    </source>
</evidence>
<proteinExistence type="predicted"/>
<dbReference type="Proteomes" id="UP000064967">
    <property type="component" value="Chromosome"/>
</dbReference>
<sequence length="160" mass="16999">MVGLVACGSSQKPAQEPSSEEAKPADEVPKWEGASSPVPSDESPKPKSGGTAVNEKPAQRVDQYDKEATDVVLKRAARQVKENCGHAKDENGKANGPWGKATLQVQLGHNGHSKGVTVPPPYQGKATGNCVEKAFSNLTFPPWSGSDAQIDWEVELVQPK</sequence>
<evidence type="ECO:0000256" key="1">
    <source>
        <dbReference type="SAM" id="MobiDB-lite"/>
    </source>
</evidence>
<dbReference type="EMBL" id="CP012333">
    <property type="protein sequence ID" value="AKU98530.1"/>
    <property type="molecule type" value="Genomic_DNA"/>
</dbReference>
<name>A0A0K1PYC6_9BACT</name>
<evidence type="ECO:0000313" key="3">
    <source>
        <dbReference type="Proteomes" id="UP000064967"/>
    </source>
</evidence>
<feature type="region of interest" description="Disordered" evidence="1">
    <location>
        <begin position="1"/>
        <end position="70"/>
    </location>
</feature>